<evidence type="ECO:0000313" key="2">
    <source>
        <dbReference type="Proteomes" id="UP000828390"/>
    </source>
</evidence>
<sequence>MRPLPIIHESLTIHESPRIVHESPTKKYMSLYKYTSLYKVVHECLQIVHETLPIIHESLPIHKSPRLVHRSLPTIVHSLPNIVHVSLPRIVNESLPIVNWIYQEYTIPSHYMSPYQVVHESLPIVNVFLPRKYLCPYQISLPIVNESLPLVQESLPRSTRYMSPVPIVNASLPIHESLPSISPVATKLYMRLYQYTSLYQWDTFTSFQLKSSLTVPDLQGQRLHIKASDRLCRLGAYFSHPEKKETDCYTEYLSTNW</sequence>
<proteinExistence type="predicted"/>
<dbReference type="EMBL" id="JAIWYP010000007">
    <property type="protein sequence ID" value="KAH3798817.1"/>
    <property type="molecule type" value="Genomic_DNA"/>
</dbReference>
<comment type="caution">
    <text evidence="1">The sequence shown here is derived from an EMBL/GenBank/DDBJ whole genome shotgun (WGS) entry which is preliminary data.</text>
</comment>
<keyword evidence="2" id="KW-1185">Reference proteome</keyword>
<protein>
    <submittedName>
        <fullName evidence="1">Uncharacterized protein</fullName>
    </submittedName>
</protein>
<name>A0A9D4J8B8_DREPO</name>
<organism evidence="1 2">
    <name type="scientific">Dreissena polymorpha</name>
    <name type="common">Zebra mussel</name>
    <name type="synonym">Mytilus polymorpha</name>
    <dbReference type="NCBI Taxonomy" id="45954"/>
    <lineage>
        <taxon>Eukaryota</taxon>
        <taxon>Metazoa</taxon>
        <taxon>Spiralia</taxon>
        <taxon>Lophotrochozoa</taxon>
        <taxon>Mollusca</taxon>
        <taxon>Bivalvia</taxon>
        <taxon>Autobranchia</taxon>
        <taxon>Heteroconchia</taxon>
        <taxon>Euheterodonta</taxon>
        <taxon>Imparidentia</taxon>
        <taxon>Neoheterodontei</taxon>
        <taxon>Myida</taxon>
        <taxon>Dreissenoidea</taxon>
        <taxon>Dreissenidae</taxon>
        <taxon>Dreissena</taxon>
    </lineage>
</organism>
<dbReference type="Proteomes" id="UP000828390">
    <property type="component" value="Unassembled WGS sequence"/>
</dbReference>
<reference evidence="1" key="1">
    <citation type="journal article" date="2019" name="bioRxiv">
        <title>The Genome of the Zebra Mussel, Dreissena polymorpha: A Resource for Invasive Species Research.</title>
        <authorList>
            <person name="McCartney M.A."/>
            <person name="Auch B."/>
            <person name="Kono T."/>
            <person name="Mallez S."/>
            <person name="Zhang Y."/>
            <person name="Obille A."/>
            <person name="Becker A."/>
            <person name="Abrahante J.E."/>
            <person name="Garbe J."/>
            <person name="Badalamenti J.P."/>
            <person name="Herman A."/>
            <person name="Mangelson H."/>
            <person name="Liachko I."/>
            <person name="Sullivan S."/>
            <person name="Sone E.D."/>
            <person name="Koren S."/>
            <person name="Silverstein K.A.T."/>
            <person name="Beckman K.B."/>
            <person name="Gohl D.M."/>
        </authorList>
    </citation>
    <scope>NUCLEOTIDE SEQUENCE</scope>
    <source>
        <strain evidence="1">Duluth1</strain>
        <tissue evidence="1">Whole animal</tissue>
    </source>
</reference>
<reference evidence="1" key="2">
    <citation type="submission" date="2020-11" db="EMBL/GenBank/DDBJ databases">
        <authorList>
            <person name="McCartney M.A."/>
            <person name="Auch B."/>
            <person name="Kono T."/>
            <person name="Mallez S."/>
            <person name="Becker A."/>
            <person name="Gohl D.M."/>
            <person name="Silverstein K.A.T."/>
            <person name="Koren S."/>
            <person name="Bechman K.B."/>
            <person name="Herman A."/>
            <person name="Abrahante J.E."/>
            <person name="Garbe J."/>
        </authorList>
    </citation>
    <scope>NUCLEOTIDE SEQUENCE</scope>
    <source>
        <strain evidence="1">Duluth1</strain>
        <tissue evidence="1">Whole animal</tissue>
    </source>
</reference>
<accession>A0A9D4J8B8</accession>
<evidence type="ECO:0000313" key="1">
    <source>
        <dbReference type="EMBL" id="KAH3798817.1"/>
    </source>
</evidence>
<gene>
    <name evidence="1" type="ORF">DPMN_152420</name>
</gene>
<dbReference type="AlphaFoldDB" id="A0A9D4J8B8"/>